<reference evidence="3" key="1">
    <citation type="journal article" date="2020" name="Stud. Mycol.">
        <title>101 Dothideomycetes genomes: a test case for predicting lifestyles and emergence of pathogens.</title>
        <authorList>
            <person name="Haridas S."/>
            <person name="Albert R."/>
            <person name="Binder M."/>
            <person name="Bloem J."/>
            <person name="Labutti K."/>
            <person name="Salamov A."/>
            <person name="Andreopoulos B."/>
            <person name="Baker S."/>
            <person name="Barry K."/>
            <person name="Bills G."/>
            <person name="Bluhm B."/>
            <person name="Cannon C."/>
            <person name="Castanera R."/>
            <person name="Culley D."/>
            <person name="Daum C."/>
            <person name="Ezra D."/>
            <person name="Gonzalez J."/>
            <person name="Henrissat B."/>
            <person name="Kuo A."/>
            <person name="Liang C."/>
            <person name="Lipzen A."/>
            <person name="Lutzoni F."/>
            <person name="Magnuson J."/>
            <person name="Mondo S."/>
            <person name="Nolan M."/>
            <person name="Ohm R."/>
            <person name="Pangilinan J."/>
            <person name="Park H.-J."/>
            <person name="Ramirez L."/>
            <person name="Alfaro M."/>
            <person name="Sun H."/>
            <person name="Tritt A."/>
            <person name="Yoshinaga Y."/>
            <person name="Zwiers L.-H."/>
            <person name="Turgeon B."/>
            <person name="Goodwin S."/>
            <person name="Spatafora J."/>
            <person name="Crous P."/>
            <person name="Grigoriev I."/>
        </authorList>
    </citation>
    <scope>NUCLEOTIDE SEQUENCE</scope>
    <source>
        <strain evidence="3">SCOH1-5</strain>
    </source>
</reference>
<accession>A0A6A6F5D1</accession>
<dbReference type="AlphaFoldDB" id="A0A6A6F5D1"/>
<evidence type="ECO:0000256" key="1">
    <source>
        <dbReference type="SAM" id="MobiDB-lite"/>
    </source>
</evidence>
<feature type="region of interest" description="Disordered" evidence="1">
    <location>
        <begin position="88"/>
        <end position="148"/>
    </location>
</feature>
<evidence type="ECO:0000313" key="3">
    <source>
        <dbReference type="EMBL" id="KAF2209658.1"/>
    </source>
</evidence>
<dbReference type="Proteomes" id="UP000799539">
    <property type="component" value="Unassembled WGS sequence"/>
</dbReference>
<feature type="transmembrane region" description="Helical" evidence="2">
    <location>
        <begin position="45"/>
        <end position="67"/>
    </location>
</feature>
<dbReference type="EMBL" id="ML992685">
    <property type="protein sequence ID" value="KAF2209658.1"/>
    <property type="molecule type" value="Genomic_DNA"/>
</dbReference>
<gene>
    <name evidence="3" type="ORF">CERZMDRAFT_86639</name>
</gene>
<name>A0A6A6F5D1_9PEZI</name>
<protein>
    <submittedName>
        <fullName evidence="3">Uncharacterized protein</fullName>
    </submittedName>
</protein>
<keyword evidence="4" id="KW-1185">Reference proteome</keyword>
<keyword evidence="2" id="KW-0812">Transmembrane</keyword>
<evidence type="ECO:0000313" key="4">
    <source>
        <dbReference type="Proteomes" id="UP000799539"/>
    </source>
</evidence>
<keyword evidence="2" id="KW-0472">Membrane</keyword>
<proteinExistence type="predicted"/>
<feature type="transmembrane region" description="Helical" evidence="2">
    <location>
        <begin position="12"/>
        <end position="33"/>
    </location>
</feature>
<sequence length="148" mass="16310">MLNLINHDIPLPYKIAATYFFLTAGGLVLWCYWDKLSSLTTNPQGSGGGTFLLAFTLITTILLAFLLSGRISSSSAAAAVAASRFNPVNNIINPQSPHEYSRPTGEEYQYSRESRPHTLRLGTSHNPRLPLHRRRLDPSPSTSPSQNI</sequence>
<evidence type="ECO:0000256" key="2">
    <source>
        <dbReference type="SAM" id="Phobius"/>
    </source>
</evidence>
<feature type="compositionally biased region" description="Basic and acidic residues" evidence="1">
    <location>
        <begin position="99"/>
        <end position="116"/>
    </location>
</feature>
<organism evidence="3 4">
    <name type="scientific">Cercospora zeae-maydis SCOH1-5</name>
    <dbReference type="NCBI Taxonomy" id="717836"/>
    <lineage>
        <taxon>Eukaryota</taxon>
        <taxon>Fungi</taxon>
        <taxon>Dikarya</taxon>
        <taxon>Ascomycota</taxon>
        <taxon>Pezizomycotina</taxon>
        <taxon>Dothideomycetes</taxon>
        <taxon>Dothideomycetidae</taxon>
        <taxon>Mycosphaerellales</taxon>
        <taxon>Mycosphaerellaceae</taxon>
        <taxon>Cercospora</taxon>
    </lineage>
</organism>
<feature type="compositionally biased region" description="Polar residues" evidence="1">
    <location>
        <begin position="88"/>
        <end position="98"/>
    </location>
</feature>
<keyword evidence="2" id="KW-1133">Transmembrane helix</keyword>